<gene>
    <name evidence="2" type="ORF">ACFPZ3_12175</name>
</gene>
<comment type="caution">
    <text evidence="2">The sequence shown here is derived from an EMBL/GenBank/DDBJ whole genome shotgun (WGS) entry which is preliminary data.</text>
</comment>
<feature type="transmembrane region" description="Helical" evidence="1">
    <location>
        <begin position="44"/>
        <end position="64"/>
    </location>
</feature>
<evidence type="ECO:0000313" key="3">
    <source>
        <dbReference type="Proteomes" id="UP001596058"/>
    </source>
</evidence>
<evidence type="ECO:0000256" key="1">
    <source>
        <dbReference type="SAM" id="Phobius"/>
    </source>
</evidence>
<reference evidence="3" key="1">
    <citation type="journal article" date="2019" name="Int. J. Syst. Evol. Microbiol.">
        <title>The Global Catalogue of Microorganisms (GCM) 10K type strain sequencing project: providing services to taxonomists for standard genome sequencing and annotation.</title>
        <authorList>
            <consortium name="The Broad Institute Genomics Platform"/>
            <consortium name="The Broad Institute Genome Sequencing Center for Infectious Disease"/>
            <person name="Wu L."/>
            <person name="Ma J."/>
        </authorList>
    </citation>
    <scope>NUCLEOTIDE SEQUENCE [LARGE SCALE GENOMIC DNA]</scope>
    <source>
        <strain evidence="3">CCUG 53903</strain>
    </source>
</reference>
<proteinExistence type="predicted"/>
<feature type="transmembrane region" description="Helical" evidence="1">
    <location>
        <begin position="21"/>
        <end position="38"/>
    </location>
</feature>
<dbReference type="SUPFAM" id="SSF103473">
    <property type="entry name" value="MFS general substrate transporter"/>
    <property type="match status" value="1"/>
</dbReference>
<evidence type="ECO:0008006" key="4">
    <source>
        <dbReference type="Google" id="ProtNLM"/>
    </source>
</evidence>
<name>A0ABW1CJ09_9ACTN</name>
<sequence>MWSQELVPTLLRTSSQGLTLAFARVVTALVAVVVPTLLVAHSAYVFGAVLALAVVAVVIGQAWIPRLPKARDLQTPPVVADQPTAAVRDA</sequence>
<dbReference type="Proteomes" id="UP001596058">
    <property type="component" value="Unassembled WGS sequence"/>
</dbReference>
<evidence type="ECO:0000313" key="2">
    <source>
        <dbReference type="EMBL" id="MFC5824606.1"/>
    </source>
</evidence>
<dbReference type="InterPro" id="IPR036259">
    <property type="entry name" value="MFS_trans_sf"/>
</dbReference>
<keyword evidence="1" id="KW-0812">Transmembrane</keyword>
<keyword evidence="1" id="KW-1133">Transmembrane helix</keyword>
<dbReference type="EMBL" id="JBHSPA010000016">
    <property type="protein sequence ID" value="MFC5824606.1"/>
    <property type="molecule type" value="Genomic_DNA"/>
</dbReference>
<dbReference type="RefSeq" id="WP_379514135.1">
    <property type="nucleotide sequence ID" value="NZ_JBHSPA010000016.1"/>
</dbReference>
<keyword evidence="1" id="KW-0472">Membrane</keyword>
<keyword evidence="3" id="KW-1185">Reference proteome</keyword>
<protein>
    <recommendedName>
        <fullName evidence="4">Major facilitator superfamily (MFS) profile domain-containing protein</fullName>
    </recommendedName>
</protein>
<organism evidence="2 3">
    <name type="scientific">Nonomuraea insulae</name>
    <dbReference type="NCBI Taxonomy" id="1616787"/>
    <lineage>
        <taxon>Bacteria</taxon>
        <taxon>Bacillati</taxon>
        <taxon>Actinomycetota</taxon>
        <taxon>Actinomycetes</taxon>
        <taxon>Streptosporangiales</taxon>
        <taxon>Streptosporangiaceae</taxon>
        <taxon>Nonomuraea</taxon>
    </lineage>
</organism>
<accession>A0ABW1CJ09</accession>